<evidence type="ECO:0000313" key="1">
    <source>
        <dbReference type="EMBL" id="UQC83762.1"/>
    </source>
</evidence>
<dbReference type="Proteomes" id="UP000830671">
    <property type="component" value="Chromosome 4"/>
</dbReference>
<dbReference type="EMBL" id="CP019476">
    <property type="protein sequence ID" value="UQC83762.1"/>
    <property type="molecule type" value="Genomic_DNA"/>
</dbReference>
<protein>
    <submittedName>
        <fullName evidence="1">Uncharacterized protein</fullName>
    </submittedName>
</protein>
<sequence>MATLEGKRIGGAATLVSMPGIDIEQWSEKGSKIPRASSALHICQAISNLKFRAGVLCLHGEALDSLNHVVSDFSGGSPAQAILQKPEACVFDVFALLFMGGESLASSLRMAFVAIGPGVSGWFQVRLWTGGTDIDGGVLGRAPMYLDTCHIQMAINHYHA</sequence>
<accession>A0A9Q8SW85</accession>
<gene>
    <name evidence="1" type="ORF">CLUP02_09258</name>
</gene>
<dbReference type="GeneID" id="73343247"/>
<dbReference type="AlphaFoldDB" id="A0A9Q8SW85"/>
<dbReference type="KEGG" id="clup:CLUP02_09258"/>
<name>A0A9Q8SW85_9PEZI</name>
<organism evidence="1 2">
    <name type="scientific">Colletotrichum lupini</name>
    <dbReference type="NCBI Taxonomy" id="145971"/>
    <lineage>
        <taxon>Eukaryota</taxon>
        <taxon>Fungi</taxon>
        <taxon>Dikarya</taxon>
        <taxon>Ascomycota</taxon>
        <taxon>Pezizomycotina</taxon>
        <taxon>Sordariomycetes</taxon>
        <taxon>Hypocreomycetidae</taxon>
        <taxon>Glomerellales</taxon>
        <taxon>Glomerellaceae</taxon>
        <taxon>Colletotrichum</taxon>
        <taxon>Colletotrichum acutatum species complex</taxon>
    </lineage>
</organism>
<keyword evidence="2" id="KW-1185">Reference proteome</keyword>
<proteinExistence type="predicted"/>
<reference evidence="1" key="1">
    <citation type="journal article" date="2021" name="Mol. Plant Microbe Interact.">
        <title>Complete Genome Sequence of the Plant-Pathogenic Fungus Colletotrichum lupini.</title>
        <authorList>
            <person name="Baroncelli R."/>
            <person name="Pensec F."/>
            <person name="Da Lio D."/>
            <person name="Boufleur T."/>
            <person name="Vicente I."/>
            <person name="Sarrocco S."/>
            <person name="Picot A."/>
            <person name="Baraldi E."/>
            <person name="Sukno S."/>
            <person name="Thon M."/>
            <person name="Le Floch G."/>
        </authorList>
    </citation>
    <scope>NUCLEOTIDE SEQUENCE</scope>
    <source>
        <strain evidence="1">IMI 504893</strain>
    </source>
</reference>
<evidence type="ECO:0000313" key="2">
    <source>
        <dbReference type="Proteomes" id="UP000830671"/>
    </source>
</evidence>
<dbReference type="RefSeq" id="XP_049145381.1">
    <property type="nucleotide sequence ID" value="XM_049288237.1"/>
</dbReference>